<keyword evidence="3" id="KW-1185">Reference proteome</keyword>
<proteinExistence type="predicted"/>
<organism evidence="2 3">
    <name type="scientific">Ancylobacter defluvii</name>
    <dbReference type="NCBI Taxonomy" id="1282440"/>
    <lineage>
        <taxon>Bacteria</taxon>
        <taxon>Pseudomonadati</taxon>
        <taxon>Pseudomonadota</taxon>
        <taxon>Alphaproteobacteria</taxon>
        <taxon>Hyphomicrobiales</taxon>
        <taxon>Xanthobacteraceae</taxon>
        <taxon>Ancylobacter</taxon>
    </lineage>
</organism>
<protein>
    <submittedName>
        <fullName evidence="2">Uncharacterized protein</fullName>
    </submittedName>
</protein>
<accession>A0A9W6NAH4</accession>
<feature type="region of interest" description="Disordered" evidence="1">
    <location>
        <begin position="1"/>
        <end position="40"/>
    </location>
</feature>
<dbReference type="AlphaFoldDB" id="A0A9W6NAH4"/>
<dbReference type="EMBL" id="BSFM01000012">
    <property type="protein sequence ID" value="GLK84459.1"/>
    <property type="molecule type" value="Genomic_DNA"/>
</dbReference>
<dbReference type="Proteomes" id="UP001143330">
    <property type="component" value="Unassembled WGS sequence"/>
</dbReference>
<reference evidence="2" key="2">
    <citation type="submission" date="2023-01" db="EMBL/GenBank/DDBJ databases">
        <authorList>
            <person name="Sun Q."/>
            <person name="Evtushenko L."/>
        </authorList>
    </citation>
    <scope>NUCLEOTIDE SEQUENCE</scope>
    <source>
        <strain evidence="2">VKM B-2789</strain>
    </source>
</reference>
<reference evidence="2" key="1">
    <citation type="journal article" date="2014" name="Int. J. Syst. Evol. Microbiol.">
        <title>Complete genome sequence of Corynebacterium casei LMG S-19264T (=DSM 44701T), isolated from a smear-ripened cheese.</title>
        <authorList>
            <consortium name="US DOE Joint Genome Institute (JGI-PGF)"/>
            <person name="Walter F."/>
            <person name="Albersmeier A."/>
            <person name="Kalinowski J."/>
            <person name="Ruckert C."/>
        </authorList>
    </citation>
    <scope>NUCLEOTIDE SEQUENCE</scope>
    <source>
        <strain evidence="2">VKM B-2789</strain>
    </source>
</reference>
<evidence type="ECO:0000313" key="3">
    <source>
        <dbReference type="Proteomes" id="UP001143330"/>
    </source>
</evidence>
<comment type="caution">
    <text evidence="2">The sequence shown here is derived from an EMBL/GenBank/DDBJ whole genome shotgun (WGS) entry which is preliminary data.</text>
</comment>
<name>A0A9W6NAH4_9HYPH</name>
<evidence type="ECO:0000313" key="2">
    <source>
        <dbReference type="EMBL" id="GLK84459.1"/>
    </source>
</evidence>
<evidence type="ECO:0000256" key="1">
    <source>
        <dbReference type="SAM" id="MobiDB-lite"/>
    </source>
</evidence>
<sequence>MGRPGIRINENLDHQRHAEKRQRRKATAEPDDEQHREEALGMRATVTVSKRHEERGAFPYWYAYHPERDEYLGATEHGFVVFGCMDKELGIAILRDILRFQLPSLNTTVRRDSGKMHWHIHPVERDGQLALLLPKSESILDLTPYLLKMDIGVAESSKEPAE</sequence>
<gene>
    <name evidence="2" type="ORF">GCM10017653_25290</name>
</gene>